<dbReference type="Gene3D" id="1.25.40.10">
    <property type="entry name" value="Tetratricopeptide repeat domain"/>
    <property type="match status" value="1"/>
</dbReference>
<evidence type="ECO:0008006" key="4">
    <source>
        <dbReference type="Google" id="ProtNLM"/>
    </source>
</evidence>
<accession>A0A4Q2VA05</accession>
<dbReference type="EMBL" id="MQTW01000231">
    <property type="protein sequence ID" value="RYC81658.1"/>
    <property type="molecule type" value="Genomic_DNA"/>
</dbReference>
<dbReference type="InterPro" id="IPR011990">
    <property type="entry name" value="TPR-like_helical_dom_sf"/>
</dbReference>
<feature type="compositionally biased region" description="Polar residues" evidence="1">
    <location>
        <begin position="417"/>
        <end position="431"/>
    </location>
</feature>
<protein>
    <recommendedName>
        <fullName evidence="4">Clr5 domain-containing protein</fullName>
    </recommendedName>
</protein>
<proteinExistence type="predicted"/>
<feature type="compositionally biased region" description="Polar residues" evidence="1">
    <location>
        <begin position="470"/>
        <end position="497"/>
    </location>
</feature>
<name>A0A4Q2VA05_FUSOX</name>
<gene>
    <name evidence="2" type="ORF">BFJ63_vAg15465</name>
</gene>
<dbReference type="Proteomes" id="UP000290540">
    <property type="component" value="Unassembled WGS sequence"/>
</dbReference>
<evidence type="ECO:0000313" key="3">
    <source>
        <dbReference type="Proteomes" id="UP000290540"/>
    </source>
</evidence>
<organism evidence="2 3">
    <name type="scientific">Fusarium oxysporum f. sp. narcissi</name>
    <dbReference type="NCBI Taxonomy" id="451672"/>
    <lineage>
        <taxon>Eukaryota</taxon>
        <taxon>Fungi</taxon>
        <taxon>Dikarya</taxon>
        <taxon>Ascomycota</taxon>
        <taxon>Pezizomycotina</taxon>
        <taxon>Sordariomycetes</taxon>
        <taxon>Hypocreomycetidae</taxon>
        <taxon>Hypocreales</taxon>
        <taxon>Nectriaceae</taxon>
        <taxon>Fusarium</taxon>
        <taxon>Fusarium oxysporum species complex</taxon>
    </lineage>
</organism>
<feature type="region of interest" description="Disordered" evidence="1">
    <location>
        <begin position="417"/>
        <end position="534"/>
    </location>
</feature>
<dbReference type="AlphaFoldDB" id="A0A4Q2VA05"/>
<feature type="region of interest" description="Disordered" evidence="1">
    <location>
        <begin position="149"/>
        <end position="185"/>
    </location>
</feature>
<evidence type="ECO:0000256" key="1">
    <source>
        <dbReference type="SAM" id="MobiDB-lite"/>
    </source>
</evidence>
<sequence>MPAPKKKRTYREDVAESILQARELSAIYPLDLLGLGDDWSPIPGCAGPSLSEWKRPRRKTKDELNSFRRSLEKRYSHLVAACKDDNERLLLLNNAMIYLETETEFRLRVWLCRSTYDKDVTPRWPRCSNQECSKTSQTAEGPKGCKMAVEPVWTSGTPDAEGKAPGEGVISISSDNSSQPGSDNESTASRRLLACICGQKVQSIRSLVKHGRHCERVSASARARDVSVDRDKCLYDCATKTTKATYWIHEKRLHYICQGCGEVVTKLQGHKFASLQPIDPVDYFLRPKKEFEKRKPDEVIKEALMSMLPCEAKEVAKLNDVQLVSIFRSGLEQRAALAFASSDFPDAMNEVLGPHLDAPLTGLDPENETENRNNPVRLLESNAPASPIQQRPRIAADSPTVALGDCTILGRVGSVNSTPASSAVEPPSTSFLLPGDGQVNLDSAPVSPPEDDAQDPSFGLSTCEDERSQPLYSPNYGLSNGSDATPDQARPDTTSNVEPLLAARTAPYHSHGSPIEAFKDGTTSPAKRKRKGDSQVNKGTLFYMIIAAVLSRLMGKKPAMGTGKRFRSTTIVLRQNYRSPSCDRIPTPYSLSPPRHQLAIEQLLDSVKGYFKSSCQNMSFDDDQNLVTPSGYKLDNALCSEFDSYCFTATMLIQKRLSAEFGRTLSKACHLVERILRAQHPRTLVCFLEVFVHLIQSKLPEVATRLCSFVAQMAVAIGKERGPLGTTYELLSNLDQKSLYQAMVRIWKCISDTFDSELGRGHRLAVSIRLDYIKRVVVDHKEEESLLMDLLGQFRDTPQLSTPRVMLNLAHNLSKQECHDKAEDMALKVSSLLQKNVMYTSRVVEKIECLKVISRSQFHQGKIVAAKQTMREAIQMIEAAWGMEHPWVTEFKSVLEGWLRVSGQEQEANTLREEIASLIDEVGIDQG</sequence>
<evidence type="ECO:0000313" key="2">
    <source>
        <dbReference type="EMBL" id="RYC81658.1"/>
    </source>
</evidence>
<feature type="compositionally biased region" description="Polar residues" evidence="1">
    <location>
        <begin position="171"/>
        <end position="185"/>
    </location>
</feature>
<comment type="caution">
    <text evidence="2">The sequence shown here is derived from an EMBL/GenBank/DDBJ whole genome shotgun (WGS) entry which is preliminary data.</text>
</comment>
<reference evidence="2 3" key="1">
    <citation type="submission" date="2016-12" db="EMBL/GenBank/DDBJ databases">
        <title>Draft genome sequence of Fusarium oxysporum causing rot on Narcissus.</title>
        <authorList>
            <person name="Armitage A.D."/>
            <person name="Taylor A."/>
            <person name="Clarkson J.P."/>
            <person name="Harrison R.J."/>
            <person name="Jackson A.C."/>
        </authorList>
    </citation>
    <scope>NUCLEOTIDE SEQUENCE [LARGE SCALE GENOMIC DNA]</scope>
    <source>
        <strain evidence="2 3">N139</strain>
    </source>
</reference>